<protein>
    <submittedName>
        <fullName evidence="4">DUF148 domain-containing protein</fullName>
    </submittedName>
</protein>
<dbReference type="Proteomes" id="UP000005237">
    <property type="component" value="Unassembled WGS sequence"/>
</dbReference>
<reference evidence="4" key="2">
    <citation type="submission" date="2022-06" db="UniProtKB">
        <authorList>
            <consortium name="EnsemblMetazoa"/>
        </authorList>
    </citation>
    <scope>IDENTIFICATION</scope>
    <source>
        <strain evidence="4">DF5081</strain>
    </source>
</reference>
<feature type="compositionally biased region" description="Basic residues" evidence="1">
    <location>
        <begin position="380"/>
        <end position="400"/>
    </location>
</feature>
<feature type="chain" id="PRO_5035733563" evidence="2">
    <location>
        <begin position="26"/>
        <end position="419"/>
    </location>
</feature>
<organism evidence="4 5">
    <name type="scientific">Caenorhabditis japonica</name>
    <dbReference type="NCBI Taxonomy" id="281687"/>
    <lineage>
        <taxon>Eukaryota</taxon>
        <taxon>Metazoa</taxon>
        <taxon>Ecdysozoa</taxon>
        <taxon>Nematoda</taxon>
        <taxon>Chromadorea</taxon>
        <taxon>Rhabditida</taxon>
        <taxon>Rhabditina</taxon>
        <taxon>Rhabditomorpha</taxon>
        <taxon>Rhabditoidea</taxon>
        <taxon>Rhabditidae</taxon>
        <taxon>Peloderinae</taxon>
        <taxon>Caenorhabditis</taxon>
    </lineage>
</organism>
<evidence type="ECO:0000313" key="5">
    <source>
        <dbReference type="Proteomes" id="UP000005237"/>
    </source>
</evidence>
<dbReference type="PANTHER" id="PTHR21593">
    <property type="entry name" value="PRION-LIKE- Q/N-RICH -DOMAIN-BEARING PROTEIN PROTEIN"/>
    <property type="match status" value="1"/>
</dbReference>
<dbReference type="EnsemblMetazoa" id="CJA12352.1">
    <property type="protein sequence ID" value="CJA12352.1"/>
    <property type="gene ID" value="WBGene00131556"/>
</dbReference>
<evidence type="ECO:0000256" key="2">
    <source>
        <dbReference type="SAM" id="SignalP"/>
    </source>
</evidence>
<feature type="domain" description="SXP/RAL-2 family protein Ani s 5-like cation-binding" evidence="3">
    <location>
        <begin position="176"/>
        <end position="280"/>
    </location>
</feature>
<evidence type="ECO:0000256" key="1">
    <source>
        <dbReference type="SAM" id="MobiDB-lite"/>
    </source>
</evidence>
<sequence length="419" mass="44266">MRTLIFIGALACTVASLNLLEKAQGFLSGGVSGNVNANANANATIGAGVEGEGNSSKNWLTGLQNSSFGQAVAGGIGFFDNLKNGNVTDQWQQQLANSSLATHYQNAVDLLNGNGNGSLIDYNVIQQNIGNSSFGETFQAGIDFFNNLKGGNSKFSGKQSEILSAFIPFLANASSEAQTEFLALAGQVTNMTISDYETAVNAWAAKYQLTAEVEAFNERAVNASVSAEEHANTVVMSLPNVLTNIKAIGSDKNQTLAQMHATIIEYIDSLHADVKEIVVVLFTSMLPPEFKQSSCKGNFFTNAYNQFFGGQNNGGNNGGFWAGGNGPRIGTTLNLQNGNNASGNGANGGLDGTAHIQILPIGMESDSQVKLAVETESAVTKHKKLQQARNKKNQNKKKKTTTTASPLVDPNPEVNTQVL</sequence>
<feature type="signal peptide" evidence="2">
    <location>
        <begin position="1"/>
        <end position="25"/>
    </location>
</feature>
<evidence type="ECO:0000259" key="3">
    <source>
        <dbReference type="Pfam" id="PF02520"/>
    </source>
</evidence>
<feature type="region of interest" description="Disordered" evidence="1">
    <location>
        <begin position="378"/>
        <end position="419"/>
    </location>
</feature>
<keyword evidence="2" id="KW-0732">Signal</keyword>
<evidence type="ECO:0000313" key="4">
    <source>
        <dbReference type="EnsemblMetazoa" id="CJA12352.1"/>
    </source>
</evidence>
<keyword evidence="5" id="KW-1185">Reference proteome</keyword>
<reference evidence="5" key="1">
    <citation type="submission" date="2010-08" db="EMBL/GenBank/DDBJ databases">
        <authorList>
            <consortium name="Caenorhabditis japonica Sequencing Consortium"/>
            <person name="Wilson R.K."/>
        </authorList>
    </citation>
    <scope>NUCLEOTIDE SEQUENCE [LARGE SCALE GENOMIC DNA]</scope>
    <source>
        <strain evidence="5">DF5081</strain>
    </source>
</reference>
<proteinExistence type="predicted"/>
<dbReference type="InterPro" id="IPR003677">
    <property type="entry name" value="ANIS5_cation-bd"/>
</dbReference>
<dbReference type="AlphaFoldDB" id="A0A8R1DUT0"/>
<dbReference type="PANTHER" id="PTHR21593:SF36">
    <property type="entry name" value="DUF148 DOMAIN-CONTAINING PROTEIN-RELATED"/>
    <property type="match status" value="1"/>
</dbReference>
<name>A0A8R1DUT0_CAEJA</name>
<dbReference type="InterPro" id="IPR052823">
    <property type="entry name" value="SXP/RAL-2_related"/>
</dbReference>
<accession>A0A8R1DUT0</accession>
<dbReference type="Pfam" id="PF02520">
    <property type="entry name" value="ANIS5_cation-bd"/>
    <property type="match status" value="1"/>
</dbReference>